<sequence>MKEDNIKKKFNSAAKWSASTEIAVKLVSPITNMILARVISPEAFGVVATITMVMSFADMFTDAGFQKYLVQHEFKNEDDKLKNANVAFWTNLGVSAFIWIVIIIFREQISTAVGNPGLGDVIAVSCVQLLLTSFSSIQMALYRRDFNFKTLFLVRMVSVFIPFIVTIPLAFMGFSYWALISGNIVMQLSNAFILTIKSKWKPNLFYDLQILKKMFSFSMWTLIESISIWFTAWVDIFIIGNSLNQYYLGIYKTSTTMVNSLMALITSSIVPVLFSALSRLQKDDESFKKMYLSTQRFVAIFIFPLGIGVYLYRNLATTILLGDKWMEASDVIGIWALTSAIMVVFGNFCSEIYRAKGMPHLSFLAQILHLIVLIPTCIFSSKYGFWTLVYARSWIRLEGILVHFIIMHFILGISSLKTFKNVIPIAISSLVMGVIGFLLQYIGESLLWNMISIVICIVFYFGILCMFPNMRKDIHRILVKFKLKANTSNIIKRNNR</sequence>
<evidence type="ECO:0000256" key="5">
    <source>
        <dbReference type="ARBA" id="ARBA00022989"/>
    </source>
</evidence>
<keyword evidence="5 7" id="KW-1133">Transmembrane helix</keyword>
<keyword evidence="4 7" id="KW-0812">Transmembrane</keyword>
<evidence type="ECO:0000256" key="6">
    <source>
        <dbReference type="ARBA" id="ARBA00023136"/>
    </source>
</evidence>
<evidence type="ECO:0000313" key="9">
    <source>
        <dbReference type="Proteomes" id="UP000016721"/>
    </source>
</evidence>
<dbReference type="STRING" id="1294142.CINTURNW_0503"/>
<feature type="transmembrane region" description="Helical" evidence="7">
    <location>
        <begin position="86"/>
        <end position="105"/>
    </location>
</feature>
<dbReference type="eggNOG" id="COG2244">
    <property type="taxonomic scope" value="Bacteria"/>
</dbReference>
<feature type="transmembrane region" description="Helical" evidence="7">
    <location>
        <begin position="152"/>
        <end position="171"/>
    </location>
</feature>
<evidence type="ECO:0000256" key="1">
    <source>
        <dbReference type="ARBA" id="ARBA00004651"/>
    </source>
</evidence>
<dbReference type="OrthoDB" id="9770347at2"/>
<keyword evidence="6 7" id="KW-0472">Membrane</keyword>
<feature type="transmembrane region" description="Helical" evidence="7">
    <location>
        <begin position="448"/>
        <end position="467"/>
    </location>
</feature>
<proteinExistence type="inferred from homology"/>
<dbReference type="PANTHER" id="PTHR30250">
    <property type="entry name" value="PST FAMILY PREDICTED COLANIC ACID TRANSPORTER"/>
    <property type="match status" value="1"/>
</dbReference>
<feature type="transmembrane region" description="Helical" evidence="7">
    <location>
        <begin position="177"/>
        <end position="196"/>
    </location>
</feature>
<dbReference type="AlphaFoldDB" id="U2Q0E2"/>
<keyword evidence="9" id="KW-1185">Reference proteome</keyword>
<dbReference type="InterPro" id="IPR050833">
    <property type="entry name" value="Poly_Biosynth_Transport"/>
</dbReference>
<comment type="subcellular location">
    <subcellularLocation>
        <location evidence="1">Cell membrane</location>
        <topology evidence="1">Multi-pass membrane protein</topology>
    </subcellularLocation>
</comment>
<dbReference type="Pfam" id="PF13440">
    <property type="entry name" value="Polysacc_synt_3"/>
    <property type="match status" value="1"/>
</dbReference>
<gene>
    <name evidence="8" type="ORF">CINTURNW_0503</name>
</gene>
<feature type="transmembrane region" description="Helical" evidence="7">
    <location>
        <begin position="260"/>
        <end position="278"/>
    </location>
</feature>
<name>U2Q0E2_9CLOT</name>
<evidence type="ECO:0000256" key="7">
    <source>
        <dbReference type="SAM" id="Phobius"/>
    </source>
</evidence>
<dbReference type="HOGENOM" id="CLU_026911_3_1_9"/>
<accession>U2Q0E2</accession>
<reference evidence="8 9" key="1">
    <citation type="journal article" date="2013" name="Genome Announc.">
        <title>Draft Genome Sequence of the Hydrogen- and Ethanol-Producing Bacterium Clostridium intestinale Strain URNW.</title>
        <authorList>
            <person name="Lal S."/>
            <person name="Ramachandran U."/>
            <person name="Zhang X."/>
            <person name="Sparling R."/>
            <person name="Levin D.B."/>
        </authorList>
    </citation>
    <scope>NUCLEOTIDE SEQUENCE [LARGE SCALE GENOMIC DNA]</scope>
    <source>
        <strain evidence="8 9">URNW</strain>
    </source>
</reference>
<feature type="transmembrane region" description="Helical" evidence="7">
    <location>
        <begin position="393"/>
        <end position="411"/>
    </location>
</feature>
<feature type="transmembrane region" description="Helical" evidence="7">
    <location>
        <begin position="290"/>
        <end position="312"/>
    </location>
</feature>
<evidence type="ECO:0000256" key="3">
    <source>
        <dbReference type="ARBA" id="ARBA00022475"/>
    </source>
</evidence>
<dbReference type="CDD" id="cd13127">
    <property type="entry name" value="MATE_tuaB_like"/>
    <property type="match status" value="1"/>
</dbReference>
<dbReference type="PATRIC" id="fig|1294142.3.peg.486"/>
<evidence type="ECO:0000313" key="8">
    <source>
        <dbReference type="EMBL" id="ERK32230.1"/>
    </source>
</evidence>
<evidence type="ECO:0000256" key="4">
    <source>
        <dbReference type="ARBA" id="ARBA00022692"/>
    </source>
</evidence>
<comment type="caution">
    <text evidence="8">The sequence shown here is derived from an EMBL/GenBank/DDBJ whole genome shotgun (WGS) entry which is preliminary data.</text>
</comment>
<dbReference type="PANTHER" id="PTHR30250:SF10">
    <property type="entry name" value="LIPOPOLYSACCHARIDE BIOSYNTHESIS PROTEIN WZXC"/>
    <property type="match status" value="1"/>
</dbReference>
<dbReference type="EMBL" id="APJA01000006">
    <property type="protein sequence ID" value="ERK32230.1"/>
    <property type="molecule type" value="Genomic_DNA"/>
</dbReference>
<feature type="transmembrane region" description="Helical" evidence="7">
    <location>
        <begin position="217"/>
        <end position="240"/>
    </location>
</feature>
<dbReference type="RefSeq" id="WP_021800559.1">
    <property type="nucleotide sequence ID" value="NZ_KI273145.1"/>
</dbReference>
<comment type="similarity">
    <text evidence="2">Belongs to the polysaccharide synthase family.</text>
</comment>
<dbReference type="Proteomes" id="UP000016721">
    <property type="component" value="Unassembled WGS sequence"/>
</dbReference>
<protein>
    <submittedName>
        <fullName evidence="8">Polysaccharide biosynthesis protein</fullName>
    </submittedName>
</protein>
<feature type="transmembrane region" description="Helical" evidence="7">
    <location>
        <begin position="332"/>
        <end position="349"/>
    </location>
</feature>
<feature type="transmembrane region" description="Helical" evidence="7">
    <location>
        <begin position="423"/>
        <end position="442"/>
    </location>
</feature>
<feature type="transmembrane region" description="Helical" evidence="7">
    <location>
        <begin position="43"/>
        <end position="65"/>
    </location>
</feature>
<organism evidence="8 9">
    <name type="scientific">Clostridium intestinale URNW</name>
    <dbReference type="NCBI Taxonomy" id="1294142"/>
    <lineage>
        <taxon>Bacteria</taxon>
        <taxon>Bacillati</taxon>
        <taxon>Bacillota</taxon>
        <taxon>Clostridia</taxon>
        <taxon>Eubacteriales</taxon>
        <taxon>Clostridiaceae</taxon>
        <taxon>Clostridium</taxon>
    </lineage>
</organism>
<evidence type="ECO:0000256" key="2">
    <source>
        <dbReference type="ARBA" id="ARBA00007430"/>
    </source>
</evidence>
<dbReference type="GO" id="GO:0005886">
    <property type="term" value="C:plasma membrane"/>
    <property type="evidence" value="ECO:0007669"/>
    <property type="project" value="UniProtKB-SubCell"/>
</dbReference>
<keyword evidence="3" id="KW-1003">Cell membrane</keyword>
<feature type="transmembrane region" description="Helical" evidence="7">
    <location>
        <begin position="361"/>
        <end position="381"/>
    </location>
</feature>